<dbReference type="AlphaFoldDB" id="R7QI51"/>
<evidence type="ECO:0000313" key="4">
    <source>
        <dbReference type="Proteomes" id="UP000012073"/>
    </source>
</evidence>
<reference evidence="4" key="1">
    <citation type="journal article" date="2013" name="Proc. Natl. Acad. Sci. U.S.A.">
        <title>Genome structure and metabolic features in the red seaweed Chondrus crispus shed light on evolution of the Archaeplastida.</title>
        <authorList>
            <person name="Collen J."/>
            <person name="Porcel B."/>
            <person name="Carre W."/>
            <person name="Ball S.G."/>
            <person name="Chaparro C."/>
            <person name="Tonon T."/>
            <person name="Barbeyron T."/>
            <person name="Michel G."/>
            <person name="Noel B."/>
            <person name="Valentin K."/>
            <person name="Elias M."/>
            <person name="Artiguenave F."/>
            <person name="Arun A."/>
            <person name="Aury J.M."/>
            <person name="Barbosa-Neto J.F."/>
            <person name="Bothwell J.H."/>
            <person name="Bouget F.Y."/>
            <person name="Brillet L."/>
            <person name="Cabello-Hurtado F."/>
            <person name="Capella-Gutierrez S."/>
            <person name="Charrier B."/>
            <person name="Cladiere L."/>
            <person name="Cock J.M."/>
            <person name="Coelho S.M."/>
            <person name="Colleoni C."/>
            <person name="Czjzek M."/>
            <person name="Da Silva C."/>
            <person name="Delage L."/>
            <person name="Denoeud F."/>
            <person name="Deschamps P."/>
            <person name="Dittami S.M."/>
            <person name="Gabaldon T."/>
            <person name="Gachon C.M."/>
            <person name="Groisillier A."/>
            <person name="Herve C."/>
            <person name="Jabbari K."/>
            <person name="Katinka M."/>
            <person name="Kloareg B."/>
            <person name="Kowalczyk N."/>
            <person name="Labadie K."/>
            <person name="Leblanc C."/>
            <person name="Lopez P.J."/>
            <person name="McLachlan D.H."/>
            <person name="Meslet-Cladiere L."/>
            <person name="Moustafa A."/>
            <person name="Nehr Z."/>
            <person name="Nyvall Collen P."/>
            <person name="Panaud O."/>
            <person name="Partensky F."/>
            <person name="Poulain J."/>
            <person name="Rensing S.A."/>
            <person name="Rousvoal S."/>
            <person name="Samson G."/>
            <person name="Symeonidi A."/>
            <person name="Weissenbach J."/>
            <person name="Zambounis A."/>
            <person name="Wincker P."/>
            <person name="Boyen C."/>
        </authorList>
    </citation>
    <scope>NUCLEOTIDE SEQUENCE [LARGE SCALE GENOMIC DNA]</scope>
    <source>
        <strain evidence="4">cv. Stackhouse</strain>
    </source>
</reference>
<name>R7QI51_CHOCR</name>
<dbReference type="PANTHER" id="PTHR22958">
    <property type="entry name" value="GLYCEROPHOSPHORYL DIESTER PHOSPHODIESTERASE"/>
    <property type="match status" value="1"/>
</dbReference>
<dbReference type="SUPFAM" id="SSF51695">
    <property type="entry name" value="PLC-like phosphodiesterases"/>
    <property type="match status" value="1"/>
</dbReference>
<feature type="domain" description="GP-PDE" evidence="2">
    <location>
        <begin position="169"/>
        <end position="476"/>
    </location>
</feature>
<dbReference type="GO" id="GO:0008081">
    <property type="term" value="F:phosphoric diester hydrolase activity"/>
    <property type="evidence" value="ECO:0007669"/>
    <property type="project" value="InterPro"/>
</dbReference>
<evidence type="ECO:0000259" key="2">
    <source>
        <dbReference type="PROSITE" id="PS51704"/>
    </source>
</evidence>
<protein>
    <submittedName>
        <fullName evidence="3">Glycerophosphoryl diester phosphodiesterase</fullName>
    </submittedName>
</protein>
<dbReference type="InterPro" id="IPR051578">
    <property type="entry name" value="GDPD"/>
</dbReference>
<evidence type="ECO:0000256" key="1">
    <source>
        <dbReference type="ARBA" id="ARBA00022801"/>
    </source>
</evidence>
<dbReference type="STRING" id="2769.R7QI51"/>
<dbReference type="GO" id="GO:0046475">
    <property type="term" value="P:glycerophospholipid catabolic process"/>
    <property type="evidence" value="ECO:0007669"/>
    <property type="project" value="TreeGrafter"/>
</dbReference>
<dbReference type="PhylomeDB" id="R7QI51"/>
<evidence type="ECO:0000313" key="3">
    <source>
        <dbReference type="EMBL" id="CDF37146.1"/>
    </source>
</evidence>
<accession>R7QI51</accession>
<dbReference type="Proteomes" id="UP000012073">
    <property type="component" value="Unassembled WGS sequence"/>
</dbReference>
<dbReference type="InterPro" id="IPR030395">
    <property type="entry name" value="GP_PDE_dom"/>
</dbReference>
<dbReference type="GeneID" id="17324746"/>
<dbReference type="Gene3D" id="3.20.20.190">
    <property type="entry name" value="Phosphatidylinositol (PI) phosphodiesterase"/>
    <property type="match status" value="1"/>
</dbReference>
<dbReference type="KEGG" id="ccp:CHC_T00009254001"/>
<dbReference type="EMBL" id="HG001818">
    <property type="protein sequence ID" value="CDF37146.1"/>
    <property type="molecule type" value="Genomic_DNA"/>
</dbReference>
<dbReference type="PROSITE" id="PS51704">
    <property type="entry name" value="GP_PDE"/>
    <property type="match status" value="1"/>
</dbReference>
<dbReference type="Gramene" id="CDF37146">
    <property type="protein sequence ID" value="CDF37146"/>
    <property type="gene ID" value="CHC_T00009254001"/>
</dbReference>
<dbReference type="PANTHER" id="PTHR22958:SF1">
    <property type="entry name" value="GLYCEROPHOSPHOCHOLINE PHOSPHODIESTERASE GPCPD1"/>
    <property type="match status" value="1"/>
</dbReference>
<keyword evidence="4" id="KW-1185">Reference proteome</keyword>
<proteinExistence type="predicted"/>
<dbReference type="Pfam" id="PF03009">
    <property type="entry name" value="GDPD"/>
    <property type="match status" value="1"/>
</dbReference>
<dbReference type="OMA" id="EDNQPFC"/>
<sequence length="478" mass="53581">MSKKTYPAKSAGPYFPIPRPLTTTLLRIVPGDPSNVSPAIHFLRNDMPPVLDSTTMTLHATVDDQSASVLLPLLTTDPIPVEWFDFCLDHLSTSFLELTLTMTDHDRSQTSLLGRSVLVASDFASRRGLIHPLLLDSTGLPVARATLDFIVITPQPAGAPLASVRNGPPRFTGHRGMGSSGPAFPWRSIENLPESFLLAALCDSKVTTVELDVQLSRDGRTIVYHDWYFRPDGSRDKDASKSSLRVPLNHLTFDEMDNLFRSMLHKGDHSVDRNKHLLREALQKRDDVSDDVLSTKIWSLTDVCEVLPEEIGLLVEVKFPSSGVLEESPVPFPEKNFFADCVLKDIFKVSRNRRREISFLTFNADLAMMLSMKQTLYPVYLSHCEVLDKPCEELDPRCIDLDEGLKFAVSQKLDGMMILNKLVETKPEAIERIKDRGLPIITYGSRNTDPEFVRHQFRMGINGVIADDVNVLTKAFHI</sequence>
<organism evidence="3 4">
    <name type="scientific">Chondrus crispus</name>
    <name type="common">Carrageen Irish moss</name>
    <name type="synonym">Polymorpha crispa</name>
    <dbReference type="NCBI Taxonomy" id="2769"/>
    <lineage>
        <taxon>Eukaryota</taxon>
        <taxon>Rhodophyta</taxon>
        <taxon>Florideophyceae</taxon>
        <taxon>Rhodymeniophycidae</taxon>
        <taxon>Gigartinales</taxon>
        <taxon>Gigartinaceae</taxon>
        <taxon>Chondrus</taxon>
    </lineage>
</organism>
<dbReference type="InterPro" id="IPR017946">
    <property type="entry name" value="PLC-like_Pdiesterase_TIM-brl"/>
</dbReference>
<keyword evidence="1" id="KW-0378">Hydrolase</keyword>
<dbReference type="OrthoDB" id="1058301at2759"/>
<dbReference type="RefSeq" id="XP_005716965.1">
    <property type="nucleotide sequence ID" value="XM_005716908.1"/>
</dbReference>
<gene>
    <name evidence="3" type="ORF">CHC_T00009254001</name>
</gene>